<dbReference type="RefSeq" id="WP_354435617.1">
    <property type="nucleotide sequence ID" value="NZ_JBEPLY010000017.1"/>
</dbReference>
<gene>
    <name evidence="1" type="ORF">ABID12_003774</name>
</gene>
<protein>
    <submittedName>
        <fullName evidence="1">Uncharacterized protein</fullName>
    </submittedName>
</protein>
<sequence length="62" mass="6839">MAKVYGAGAVMGFTPQQVNEMSMWQFNAALEGYVEANSADESAGKLSQSEADEIWEWMQEMG</sequence>
<comment type="caution">
    <text evidence="1">The sequence shown here is derived from an EMBL/GenBank/DDBJ whole genome shotgun (WGS) entry which is preliminary data.</text>
</comment>
<dbReference type="EMBL" id="JBEPLY010000017">
    <property type="protein sequence ID" value="MET3601811.1"/>
    <property type="molecule type" value="Genomic_DNA"/>
</dbReference>
<keyword evidence="2" id="KW-1185">Reference proteome</keyword>
<organism evidence="1 2">
    <name type="scientific">Martelella mangrovi</name>
    <dbReference type="NCBI Taxonomy" id="1397477"/>
    <lineage>
        <taxon>Bacteria</taxon>
        <taxon>Pseudomonadati</taxon>
        <taxon>Pseudomonadota</taxon>
        <taxon>Alphaproteobacteria</taxon>
        <taxon>Hyphomicrobiales</taxon>
        <taxon>Aurantimonadaceae</taxon>
        <taxon>Martelella</taxon>
    </lineage>
</organism>
<dbReference type="Proteomes" id="UP001549164">
    <property type="component" value="Unassembled WGS sequence"/>
</dbReference>
<evidence type="ECO:0000313" key="1">
    <source>
        <dbReference type="EMBL" id="MET3601811.1"/>
    </source>
</evidence>
<accession>A0ABV2IFV9</accession>
<name>A0ABV2IFV9_9HYPH</name>
<reference evidence="1 2" key="1">
    <citation type="submission" date="2024-06" db="EMBL/GenBank/DDBJ databases">
        <title>Genomic Encyclopedia of Type Strains, Phase IV (KMG-IV): sequencing the most valuable type-strain genomes for metagenomic binning, comparative biology and taxonomic classification.</title>
        <authorList>
            <person name="Goeker M."/>
        </authorList>
    </citation>
    <scope>NUCLEOTIDE SEQUENCE [LARGE SCALE GENOMIC DNA]</scope>
    <source>
        <strain evidence="1 2">DSM 28102</strain>
    </source>
</reference>
<evidence type="ECO:0000313" key="2">
    <source>
        <dbReference type="Proteomes" id="UP001549164"/>
    </source>
</evidence>
<proteinExistence type="predicted"/>